<name>A0A965ZLT1_9SPHI</name>
<evidence type="ECO:0000313" key="4">
    <source>
        <dbReference type="Proteomes" id="UP000638732"/>
    </source>
</evidence>
<feature type="domain" description="Glycosyl transferase family 1" evidence="1">
    <location>
        <begin position="217"/>
        <end position="377"/>
    </location>
</feature>
<reference evidence="3" key="2">
    <citation type="submission" date="2020-10" db="EMBL/GenBank/DDBJ databases">
        <title>Mucilaginibacter sp. nov., isolated from soil.</title>
        <authorList>
            <person name="Jeon C.O."/>
        </authorList>
    </citation>
    <scope>NUCLEOTIDE SEQUENCE</scope>
    <source>
        <strain evidence="3">R11</strain>
    </source>
</reference>
<evidence type="ECO:0000259" key="1">
    <source>
        <dbReference type="Pfam" id="PF00534"/>
    </source>
</evidence>
<comment type="caution">
    <text evidence="3">The sequence shown here is derived from an EMBL/GenBank/DDBJ whole genome shotgun (WGS) entry which is preliminary data.</text>
</comment>
<dbReference type="PANTHER" id="PTHR45947">
    <property type="entry name" value="SULFOQUINOVOSYL TRANSFERASE SQD2"/>
    <property type="match status" value="1"/>
</dbReference>
<evidence type="ECO:0000313" key="3">
    <source>
        <dbReference type="EMBL" id="NCD72402.1"/>
    </source>
</evidence>
<proteinExistence type="predicted"/>
<dbReference type="Gene3D" id="3.40.50.2000">
    <property type="entry name" value="Glycogen Phosphorylase B"/>
    <property type="match status" value="2"/>
</dbReference>
<dbReference type="InterPro" id="IPR050194">
    <property type="entry name" value="Glycosyltransferase_grp1"/>
</dbReference>
<sequence>MKILLINTFYYPKFVGGAEISVQVLAEGLVDRGHDVYVLCFGPEESVYKVNGVVVISILQKNIYSTYFEKKRSKLQKTVHHLIDSINPFYGITLANILAKIQPDVVHTNNIQGFSPMIWPVIKFLKYPVVHTIRDYYLLCHRNNMYNNNCVCEKLCADCNATHQIKKLFLPFPDSVIGISDFVLSKHDKLFPAKTSRSVIYNGVKFNSRPGRVTDEKPSNDKMLTLGYLGRISPDKGAGYLVDELLACSERTRKGVRVLMAGNGDTDYVNALKLLTANLNVQFVGVVKPNEFLKLIDVLIVPSLWMEPFGRTVIEALAAGVPVCIAESGGLTELHDEKCTWLFKTDVRCLTSLIEKIAADKELVANKRLHSVNYAKKFQQKYYVENYDNVYRELLIAKTREQF</sequence>
<keyword evidence="4" id="KW-1185">Reference proteome</keyword>
<dbReference type="SUPFAM" id="SSF53756">
    <property type="entry name" value="UDP-Glycosyltransferase/glycogen phosphorylase"/>
    <property type="match status" value="1"/>
</dbReference>
<dbReference type="InterPro" id="IPR001296">
    <property type="entry name" value="Glyco_trans_1"/>
</dbReference>
<feature type="domain" description="Glycosyltransferase subfamily 4-like N-terminal" evidence="2">
    <location>
        <begin position="15"/>
        <end position="204"/>
    </location>
</feature>
<gene>
    <name evidence="3" type="ORF">GSY63_23760</name>
</gene>
<dbReference type="RefSeq" id="WP_166588348.1">
    <property type="nucleotide sequence ID" value="NZ_WWEO01000045.1"/>
</dbReference>
<dbReference type="PANTHER" id="PTHR45947:SF13">
    <property type="entry name" value="TRANSFERASE"/>
    <property type="match status" value="1"/>
</dbReference>
<organism evidence="3 4">
    <name type="scientific">Mucilaginibacter agri</name>
    <dbReference type="NCBI Taxonomy" id="2695265"/>
    <lineage>
        <taxon>Bacteria</taxon>
        <taxon>Pseudomonadati</taxon>
        <taxon>Bacteroidota</taxon>
        <taxon>Sphingobacteriia</taxon>
        <taxon>Sphingobacteriales</taxon>
        <taxon>Sphingobacteriaceae</taxon>
        <taxon>Mucilaginibacter</taxon>
    </lineage>
</organism>
<dbReference type="CDD" id="cd03823">
    <property type="entry name" value="GT4_ExpE7-like"/>
    <property type="match status" value="1"/>
</dbReference>
<protein>
    <submittedName>
        <fullName evidence="3">Glycosyltransferase</fullName>
    </submittedName>
</protein>
<dbReference type="AlphaFoldDB" id="A0A965ZLT1"/>
<dbReference type="EMBL" id="WWEO01000045">
    <property type="protein sequence ID" value="NCD72402.1"/>
    <property type="molecule type" value="Genomic_DNA"/>
</dbReference>
<dbReference type="Pfam" id="PF13439">
    <property type="entry name" value="Glyco_transf_4"/>
    <property type="match status" value="1"/>
</dbReference>
<dbReference type="Proteomes" id="UP000638732">
    <property type="component" value="Unassembled WGS sequence"/>
</dbReference>
<accession>A0A965ZLT1</accession>
<evidence type="ECO:0000259" key="2">
    <source>
        <dbReference type="Pfam" id="PF13439"/>
    </source>
</evidence>
<dbReference type="GO" id="GO:0016757">
    <property type="term" value="F:glycosyltransferase activity"/>
    <property type="evidence" value="ECO:0007669"/>
    <property type="project" value="InterPro"/>
</dbReference>
<reference evidence="3" key="1">
    <citation type="submission" date="2020-01" db="EMBL/GenBank/DDBJ databases">
        <authorList>
            <person name="Seo Y.L."/>
        </authorList>
    </citation>
    <scope>NUCLEOTIDE SEQUENCE</scope>
    <source>
        <strain evidence="3">R11</strain>
    </source>
</reference>
<dbReference type="Pfam" id="PF00534">
    <property type="entry name" value="Glycos_transf_1"/>
    <property type="match status" value="1"/>
</dbReference>
<dbReference type="InterPro" id="IPR028098">
    <property type="entry name" value="Glyco_trans_4-like_N"/>
</dbReference>